<protein>
    <submittedName>
        <fullName evidence="1">Uncharacterized protein</fullName>
    </submittedName>
</protein>
<accession>A0A366KL81</accession>
<dbReference type="EMBL" id="QNQU01000037">
    <property type="protein sequence ID" value="RBQ02446.1"/>
    <property type="molecule type" value="Genomic_DNA"/>
</dbReference>
<evidence type="ECO:0000313" key="2">
    <source>
        <dbReference type="Proteomes" id="UP000252081"/>
    </source>
</evidence>
<comment type="caution">
    <text evidence="1">The sequence shown here is derived from an EMBL/GenBank/DDBJ whole genome shotgun (WGS) entry which is preliminary data.</text>
</comment>
<proteinExistence type="predicted"/>
<name>A0A366KL81_9SPHI</name>
<reference evidence="1 2" key="1">
    <citation type="submission" date="2018-07" db="EMBL/GenBank/DDBJ databases">
        <title>A draft genome of a endophytic bacteria, a new species of Pedobacter.</title>
        <authorList>
            <person name="Zhang Z.D."/>
            <person name="Chen Z.J."/>
        </authorList>
    </citation>
    <scope>NUCLEOTIDE SEQUENCE [LARGE SCALE GENOMIC DNA]</scope>
    <source>
        <strain evidence="1 2">RS10</strain>
    </source>
</reference>
<keyword evidence="2" id="KW-1185">Reference proteome</keyword>
<gene>
    <name evidence="1" type="ORF">DRW42_26615</name>
</gene>
<dbReference type="AlphaFoldDB" id="A0A366KL81"/>
<sequence>MSFFYINGYFICNNKFYRQSILVYIENYKFIYSIEPGLISYKQNTGLIRLNPVIKFQRTLKSLIIYKMKLQLLSLILTLNISLQLNAQTKQVNPQGNKPLVQTSSLNSAVKAIREEYNRINSLSLKSEKFKYEAEGCVEDGTVSYFKEGNVIVKVIETGSIGDGSWINQYYYHSGKIFFSYEKIVGGPAIGKVTTTERRYYIQDDKPLQQMEDKKIVKADARALEIIQTAYKLLKAYKTKDFAAALCNP</sequence>
<dbReference type="Proteomes" id="UP000252081">
    <property type="component" value="Unassembled WGS sequence"/>
</dbReference>
<organism evidence="1 2">
    <name type="scientific">Pedobacter miscanthi</name>
    <dbReference type="NCBI Taxonomy" id="2259170"/>
    <lineage>
        <taxon>Bacteria</taxon>
        <taxon>Pseudomonadati</taxon>
        <taxon>Bacteroidota</taxon>
        <taxon>Sphingobacteriia</taxon>
        <taxon>Sphingobacteriales</taxon>
        <taxon>Sphingobacteriaceae</taxon>
        <taxon>Pedobacter</taxon>
    </lineage>
</organism>
<evidence type="ECO:0000313" key="1">
    <source>
        <dbReference type="EMBL" id="RBQ02446.1"/>
    </source>
</evidence>